<feature type="compositionally biased region" description="Gly residues" evidence="1">
    <location>
        <begin position="194"/>
        <end position="203"/>
    </location>
</feature>
<keyword evidence="2" id="KW-0812">Transmembrane</keyword>
<comment type="caution">
    <text evidence="5">The sequence shown here is derived from an EMBL/GenBank/DDBJ whole genome shotgun (WGS) entry which is preliminary data.</text>
</comment>
<proteinExistence type="predicted"/>
<evidence type="ECO:0000256" key="2">
    <source>
        <dbReference type="SAM" id="Phobius"/>
    </source>
</evidence>
<dbReference type="EMBL" id="JANTEZ010000001">
    <property type="protein sequence ID" value="MCS5713394.1"/>
    <property type="molecule type" value="Genomic_DNA"/>
</dbReference>
<feature type="transmembrane region" description="Helical" evidence="2">
    <location>
        <begin position="12"/>
        <end position="35"/>
    </location>
</feature>
<feature type="transmembrane region" description="Helical" evidence="2">
    <location>
        <begin position="150"/>
        <end position="169"/>
    </location>
</feature>
<feature type="transmembrane region" description="Helical" evidence="2">
    <location>
        <begin position="128"/>
        <end position="144"/>
    </location>
</feature>
<dbReference type="PANTHER" id="PTHR42736:SF1">
    <property type="entry name" value="PROTEIN-GLUTAMINE GAMMA-GLUTAMYLTRANSFERASE"/>
    <property type="match status" value="1"/>
</dbReference>
<accession>A0ABT2GB17</accession>
<sequence length="797" mass="79362">MAAVSWWPVHESVSFVLAAGIAIVAGVAIGALGAAFRWSGPVVLGATVLAWLVLGVPVAVPGEALGGVLPTGQGLVDLIVTTATGWRQLISIELPVGDYQALLVPVFSLTLAAAVVGTTVATRTPRPSIALLLPTAVLAAGIAVGGSRGFAPVLLGGAFAVGSLLWLVLARAEPEAGRPPWGSSAPVRSQGSSTVGGAGGAGAGPRRPRSAVAAVALVGVSAVAAGLAVGGLPAPDRSVAREAVEPSFDARDYASPLSGLRALLKQPAADATLLTVTGAEPGSRLTLARLDAYDGVVFSAAGTDTPPAALSSAGVGDVAVSRDDLFQRVTGRLGGAGDAATGGGGDAAAVVTVTVEGYSGVWVPVPDGAAAVEFSGPEAEALQNELFASRRLSTVADLVPLEAGDGYTVTGAASAPFVDAASLAVLEPGGAVTPAATAPDALSGRLAEWAPDSRPPGERLAGIVAGLRSGYRSGATGDEVFSRSGHGADRLEELLTASPMLGDAEQYAAAAALLARAAGFPSRVAVGFVVPSGAADAPAGGVAESGQAAGAGQAAVASQAGEAVAVRGSDATAWLEVYAAGQGWVAIDPTPEVRPVPPSALEDAAASVQPPDVLPPASDTLDDARNGTPSQESDDRPVPPADSAGPILAIVLGAGIALVVLAVLLAPFATVLALKARRRARRRSTGTVRTQAAGSWAELVDTARDSGAAPPPRSTRRETAVTLDSAGGLALAERVDEALYGPGDPTAAELDALWAASDAERRRLLARAGGLARLRARLSLRSLRAYHGKDMNGRSKR</sequence>
<dbReference type="SUPFAM" id="SSF54001">
    <property type="entry name" value="Cysteine proteinases"/>
    <property type="match status" value="1"/>
</dbReference>
<gene>
    <name evidence="5" type="ORF">NVV95_02375</name>
</gene>
<dbReference type="PANTHER" id="PTHR42736">
    <property type="entry name" value="PROTEIN-GLUTAMINE GAMMA-GLUTAMYLTRANSFERASE"/>
    <property type="match status" value="1"/>
</dbReference>
<feature type="transmembrane region" description="Helical" evidence="2">
    <location>
        <begin position="211"/>
        <end position="232"/>
    </location>
</feature>
<feature type="domain" description="Transglutaminase-like" evidence="3">
    <location>
        <begin position="484"/>
        <end position="589"/>
    </location>
</feature>
<dbReference type="InterPro" id="IPR052901">
    <property type="entry name" value="Bact_TGase-like"/>
</dbReference>
<evidence type="ECO:0000259" key="3">
    <source>
        <dbReference type="Pfam" id="PF01841"/>
    </source>
</evidence>
<evidence type="ECO:0000259" key="4">
    <source>
        <dbReference type="Pfam" id="PF11992"/>
    </source>
</evidence>
<dbReference type="Proteomes" id="UP001165580">
    <property type="component" value="Unassembled WGS sequence"/>
</dbReference>
<feature type="transmembrane region" description="Helical" evidence="2">
    <location>
        <begin position="99"/>
        <end position="121"/>
    </location>
</feature>
<dbReference type="InterPro" id="IPR021878">
    <property type="entry name" value="TgpA_N"/>
</dbReference>
<dbReference type="RefSeq" id="WP_259484927.1">
    <property type="nucleotide sequence ID" value="NZ_JANTEZ010000001.1"/>
</dbReference>
<dbReference type="InterPro" id="IPR002931">
    <property type="entry name" value="Transglutaminase-like"/>
</dbReference>
<feature type="region of interest" description="Disordered" evidence="1">
    <location>
        <begin position="595"/>
        <end position="641"/>
    </location>
</feature>
<dbReference type="Gene3D" id="3.10.620.30">
    <property type="match status" value="1"/>
</dbReference>
<organism evidence="5 6">
    <name type="scientific">Herbiconiux gentiana</name>
    <dbReference type="NCBI Taxonomy" id="2970912"/>
    <lineage>
        <taxon>Bacteria</taxon>
        <taxon>Bacillati</taxon>
        <taxon>Actinomycetota</taxon>
        <taxon>Actinomycetes</taxon>
        <taxon>Micrococcales</taxon>
        <taxon>Microbacteriaceae</taxon>
        <taxon>Herbiconiux</taxon>
    </lineage>
</organism>
<name>A0ABT2GB17_9MICO</name>
<evidence type="ECO:0000313" key="5">
    <source>
        <dbReference type="EMBL" id="MCS5713394.1"/>
    </source>
</evidence>
<dbReference type="InterPro" id="IPR038765">
    <property type="entry name" value="Papain-like_cys_pep_sf"/>
</dbReference>
<feature type="transmembrane region" description="Helical" evidence="2">
    <location>
        <begin position="42"/>
        <end position="60"/>
    </location>
</feature>
<keyword evidence="6" id="KW-1185">Reference proteome</keyword>
<feature type="domain" description="Protein-glutamine gamma-glutamyltransferase TgpA N-terminal" evidence="4">
    <location>
        <begin position="2"/>
        <end position="413"/>
    </location>
</feature>
<feature type="transmembrane region" description="Helical" evidence="2">
    <location>
        <begin position="647"/>
        <end position="674"/>
    </location>
</feature>
<feature type="region of interest" description="Disordered" evidence="1">
    <location>
        <begin position="177"/>
        <end position="205"/>
    </location>
</feature>
<dbReference type="Pfam" id="PF11992">
    <property type="entry name" value="TgpA_N"/>
    <property type="match status" value="1"/>
</dbReference>
<reference evidence="5" key="1">
    <citation type="submission" date="2022-08" db="EMBL/GenBank/DDBJ databases">
        <authorList>
            <person name="Deng Y."/>
            <person name="Han X.-F."/>
            <person name="Zhang Y.-Q."/>
        </authorList>
    </citation>
    <scope>NUCLEOTIDE SEQUENCE</scope>
    <source>
        <strain evidence="5">CPCC 205716</strain>
    </source>
</reference>
<protein>
    <submittedName>
        <fullName evidence="5">TransglutaminaseTgpA domain-containing protein</fullName>
    </submittedName>
</protein>
<keyword evidence="2" id="KW-0472">Membrane</keyword>
<dbReference type="Pfam" id="PF01841">
    <property type="entry name" value="Transglut_core"/>
    <property type="match status" value="1"/>
</dbReference>
<evidence type="ECO:0000313" key="6">
    <source>
        <dbReference type="Proteomes" id="UP001165580"/>
    </source>
</evidence>
<evidence type="ECO:0000256" key="1">
    <source>
        <dbReference type="SAM" id="MobiDB-lite"/>
    </source>
</evidence>
<keyword evidence="2" id="KW-1133">Transmembrane helix</keyword>